<dbReference type="Proteomes" id="UP000198362">
    <property type="component" value="Unassembled WGS sequence"/>
</dbReference>
<proteinExistence type="predicted"/>
<keyword evidence="2" id="KW-1185">Reference proteome</keyword>
<evidence type="ECO:0008006" key="3">
    <source>
        <dbReference type="Google" id="ProtNLM"/>
    </source>
</evidence>
<evidence type="ECO:0000313" key="1">
    <source>
        <dbReference type="EMBL" id="SNT16448.1"/>
    </source>
</evidence>
<sequence length="152" mass="16926">MTVDIPAPDRARSSLAVIDYADHFALATEVSAGAERWARAMFGDVPTPAEILIWRVILGLRLRYGRSPSTIAGWRIGARGDDWIRLEADSWFLHANLVVCAAGGRVSLWTFLHYDGPVGRYAWPPLSAVHRGLVPGVLRKARARIQRRALRD</sequence>
<accession>A0A239KFH0</accession>
<reference evidence="1 2" key="1">
    <citation type="submission" date="2017-06" db="EMBL/GenBank/DDBJ databases">
        <authorList>
            <person name="Kim H.J."/>
            <person name="Triplett B.A."/>
        </authorList>
    </citation>
    <scope>NUCLEOTIDE SEQUENCE [LARGE SCALE GENOMIC DNA]</scope>
    <source>
        <strain evidence="1 2">CGMCC 4.5593</strain>
    </source>
</reference>
<evidence type="ECO:0000313" key="2">
    <source>
        <dbReference type="Proteomes" id="UP000198362"/>
    </source>
</evidence>
<gene>
    <name evidence="1" type="ORF">SAMN05421812_103479</name>
</gene>
<name>A0A239KFH0_9ACTN</name>
<dbReference type="RefSeq" id="WP_089247018.1">
    <property type="nucleotide sequence ID" value="NZ_FZPH01000003.1"/>
</dbReference>
<dbReference type="OrthoDB" id="4551029at2"/>
<dbReference type="EMBL" id="FZPH01000003">
    <property type="protein sequence ID" value="SNT16448.1"/>
    <property type="molecule type" value="Genomic_DNA"/>
</dbReference>
<protein>
    <recommendedName>
        <fullName evidence="3">DUF2867 domain-containing protein</fullName>
    </recommendedName>
</protein>
<organism evidence="1 2">
    <name type="scientific">Asanoa hainanensis</name>
    <dbReference type="NCBI Taxonomy" id="560556"/>
    <lineage>
        <taxon>Bacteria</taxon>
        <taxon>Bacillati</taxon>
        <taxon>Actinomycetota</taxon>
        <taxon>Actinomycetes</taxon>
        <taxon>Micromonosporales</taxon>
        <taxon>Micromonosporaceae</taxon>
        <taxon>Asanoa</taxon>
    </lineage>
</organism>
<dbReference type="AlphaFoldDB" id="A0A239KFH0"/>